<evidence type="ECO:0000259" key="5">
    <source>
        <dbReference type="PROSITE" id="PS50043"/>
    </source>
</evidence>
<keyword evidence="8" id="KW-1185">Reference proteome</keyword>
<dbReference type="InterPro" id="IPR001789">
    <property type="entry name" value="Sig_transdc_resp-reg_receiver"/>
</dbReference>
<organism evidence="7 8">
    <name type="scientific">Leucobacter luti</name>
    <dbReference type="NCBI Taxonomy" id="340320"/>
    <lineage>
        <taxon>Bacteria</taxon>
        <taxon>Bacillati</taxon>
        <taxon>Actinomycetota</taxon>
        <taxon>Actinomycetes</taxon>
        <taxon>Micrococcales</taxon>
        <taxon>Microbacteriaceae</taxon>
        <taxon>Leucobacter</taxon>
    </lineage>
</organism>
<dbReference type="InterPro" id="IPR039420">
    <property type="entry name" value="WalR-like"/>
</dbReference>
<keyword evidence="1" id="KW-0805">Transcription regulation</keyword>
<dbReference type="Pfam" id="PF00072">
    <property type="entry name" value="Response_reg"/>
    <property type="match status" value="1"/>
</dbReference>
<dbReference type="Pfam" id="PF00196">
    <property type="entry name" value="GerE"/>
    <property type="match status" value="1"/>
</dbReference>
<dbReference type="PROSITE" id="PS50110">
    <property type="entry name" value="RESPONSE_REGULATORY"/>
    <property type="match status" value="1"/>
</dbReference>
<evidence type="ECO:0000256" key="3">
    <source>
        <dbReference type="ARBA" id="ARBA00023163"/>
    </source>
</evidence>
<dbReference type="GO" id="GO:0000160">
    <property type="term" value="P:phosphorelay signal transduction system"/>
    <property type="evidence" value="ECO:0007669"/>
    <property type="project" value="InterPro"/>
</dbReference>
<dbReference type="InterPro" id="IPR000792">
    <property type="entry name" value="Tscrpt_reg_LuxR_C"/>
</dbReference>
<feature type="modified residue" description="4-aspartylphosphate" evidence="4">
    <location>
        <position position="52"/>
    </location>
</feature>
<dbReference type="InterPro" id="IPR016032">
    <property type="entry name" value="Sig_transdc_resp-reg_C-effctor"/>
</dbReference>
<feature type="domain" description="Response regulatory" evidence="6">
    <location>
        <begin position="2"/>
        <end position="131"/>
    </location>
</feature>
<dbReference type="GO" id="GO:0006355">
    <property type="term" value="P:regulation of DNA-templated transcription"/>
    <property type="evidence" value="ECO:0007669"/>
    <property type="project" value="InterPro"/>
</dbReference>
<dbReference type="InterPro" id="IPR011006">
    <property type="entry name" value="CheY-like_superfamily"/>
</dbReference>
<dbReference type="GO" id="GO:0003677">
    <property type="term" value="F:DNA binding"/>
    <property type="evidence" value="ECO:0007669"/>
    <property type="project" value="UniProtKB-KW"/>
</dbReference>
<dbReference type="Proteomes" id="UP000291832">
    <property type="component" value="Unassembled WGS sequence"/>
</dbReference>
<proteinExistence type="predicted"/>
<keyword evidence="4" id="KW-0597">Phosphoprotein</keyword>
<dbReference type="SUPFAM" id="SSF52172">
    <property type="entry name" value="CheY-like"/>
    <property type="match status" value="1"/>
</dbReference>
<dbReference type="PROSITE" id="PS50043">
    <property type="entry name" value="HTH_LUXR_2"/>
    <property type="match status" value="1"/>
</dbReference>
<name>A0A4Q7TKF2_9MICO</name>
<evidence type="ECO:0000313" key="7">
    <source>
        <dbReference type="EMBL" id="RZT61084.1"/>
    </source>
</evidence>
<comment type="caution">
    <text evidence="7">The sequence shown here is derived from an EMBL/GenBank/DDBJ whole genome shotgun (WGS) entry which is preliminary data.</text>
</comment>
<evidence type="ECO:0000259" key="6">
    <source>
        <dbReference type="PROSITE" id="PS50110"/>
    </source>
</evidence>
<dbReference type="EMBL" id="SHKI01000007">
    <property type="protein sequence ID" value="RZT61084.1"/>
    <property type="molecule type" value="Genomic_DNA"/>
</dbReference>
<dbReference type="AlphaFoldDB" id="A0A4Q7TKF2"/>
<protein>
    <submittedName>
        <fullName evidence="7">LuxR family two component transcriptional regulator</fullName>
    </submittedName>
</protein>
<evidence type="ECO:0000256" key="2">
    <source>
        <dbReference type="ARBA" id="ARBA00023125"/>
    </source>
</evidence>
<keyword evidence="3" id="KW-0804">Transcription</keyword>
<evidence type="ECO:0000313" key="8">
    <source>
        <dbReference type="Proteomes" id="UP000291832"/>
    </source>
</evidence>
<dbReference type="PANTHER" id="PTHR43214:SF24">
    <property type="entry name" value="TRANSCRIPTIONAL REGULATORY PROTEIN NARL-RELATED"/>
    <property type="match status" value="1"/>
</dbReference>
<sequence length="231" mass="24725">MRIVIGEDEALLRRGIEAVLTEAGWSVVAAVGDAAALELAVERERPDLLITDIRMPPSQTDEGLTVALRVRRQFPEISVLVLSQHVQRRYAVELLGAREGAPALARDAGGVGYLLKQRIADVESFLADVREVAAGGTAIDPEVVAVMVARARLADSAVGGLTARQREVLALMAEGRSNAAIGARLFITEKAVVQHVSRIYDALTLPVAADAHRRVLAVLQYLNRRPGAAAT</sequence>
<keyword evidence="2" id="KW-0238">DNA-binding</keyword>
<dbReference type="SUPFAM" id="SSF46894">
    <property type="entry name" value="C-terminal effector domain of the bipartite response regulators"/>
    <property type="match status" value="1"/>
</dbReference>
<dbReference type="SMART" id="SM00421">
    <property type="entry name" value="HTH_LUXR"/>
    <property type="match status" value="1"/>
</dbReference>
<dbReference type="Gene3D" id="3.40.50.2300">
    <property type="match status" value="1"/>
</dbReference>
<dbReference type="RefSeq" id="WP_130455204.1">
    <property type="nucleotide sequence ID" value="NZ_QYAG01000003.1"/>
</dbReference>
<evidence type="ECO:0000256" key="4">
    <source>
        <dbReference type="PROSITE-ProRule" id="PRU00169"/>
    </source>
</evidence>
<dbReference type="SMART" id="SM00448">
    <property type="entry name" value="REC"/>
    <property type="match status" value="1"/>
</dbReference>
<gene>
    <name evidence="7" type="ORF">EV139_2833</name>
</gene>
<dbReference type="CDD" id="cd06170">
    <property type="entry name" value="LuxR_C_like"/>
    <property type="match status" value="1"/>
</dbReference>
<dbReference type="PANTHER" id="PTHR43214">
    <property type="entry name" value="TWO-COMPONENT RESPONSE REGULATOR"/>
    <property type="match status" value="1"/>
</dbReference>
<reference evidence="7 8" key="1">
    <citation type="journal article" date="2015" name="Stand. Genomic Sci.">
        <title>Genomic Encyclopedia of Bacterial and Archaeal Type Strains, Phase III: the genomes of soil and plant-associated and newly described type strains.</title>
        <authorList>
            <person name="Whitman W.B."/>
            <person name="Woyke T."/>
            <person name="Klenk H.P."/>
            <person name="Zhou Y."/>
            <person name="Lilburn T.G."/>
            <person name="Beck B.J."/>
            <person name="De Vos P."/>
            <person name="Vandamme P."/>
            <person name="Eisen J.A."/>
            <person name="Garrity G."/>
            <person name="Hugenholtz P."/>
            <person name="Kyrpides N.C."/>
        </authorList>
    </citation>
    <scope>NUCLEOTIDE SEQUENCE [LARGE SCALE GENOMIC DNA]</scope>
    <source>
        <strain evidence="7 8">RF6</strain>
    </source>
</reference>
<feature type="domain" description="HTH luxR-type" evidence="5">
    <location>
        <begin position="154"/>
        <end position="219"/>
    </location>
</feature>
<accession>A0A4Q7TKF2</accession>
<evidence type="ECO:0000256" key="1">
    <source>
        <dbReference type="ARBA" id="ARBA00023015"/>
    </source>
</evidence>
<dbReference type="PRINTS" id="PR00038">
    <property type="entry name" value="HTHLUXR"/>
</dbReference>
<dbReference type="OrthoDB" id="9808843at2"/>